<evidence type="ECO:0000313" key="2">
    <source>
        <dbReference type="Proteomes" id="UP000838756"/>
    </source>
</evidence>
<proteinExistence type="predicted"/>
<protein>
    <submittedName>
        <fullName evidence="1">Jg22987 protein</fullName>
    </submittedName>
</protein>
<comment type="caution">
    <text evidence="1">The sequence shown here is derived from an EMBL/GenBank/DDBJ whole genome shotgun (WGS) entry which is preliminary data.</text>
</comment>
<reference evidence="1" key="1">
    <citation type="submission" date="2022-03" db="EMBL/GenBank/DDBJ databases">
        <authorList>
            <person name="Lindestad O."/>
        </authorList>
    </citation>
    <scope>NUCLEOTIDE SEQUENCE</scope>
</reference>
<accession>A0A8S4QZY5</accession>
<evidence type="ECO:0000313" key="1">
    <source>
        <dbReference type="EMBL" id="CAH2228596.1"/>
    </source>
</evidence>
<dbReference type="EMBL" id="CAKXAJ010024325">
    <property type="protein sequence ID" value="CAH2228596.1"/>
    <property type="molecule type" value="Genomic_DNA"/>
</dbReference>
<organism evidence="1 2">
    <name type="scientific">Pararge aegeria aegeria</name>
    <dbReference type="NCBI Taxonomy" id="348720"/>
    <lineage>
        <taxon>Eukaryota</taxon>
        <taxon>Metazoa</taxon>
        <taxon>Ecdysozoa</taxon>
        <taxon>Arthropoda</taxon>
        <taxon>Hexapoda</taxon>
        <taxon>Insecta</taxon>
        <taxon>Pterygota</taxon>
        <taxon>Neoptera</taxon>
        <taxon>Endopterygota</taxon>
        <taxon>Lepidoptera</taxon>
        <taxon>Glossata</taxon>
        <taxon>Ditrysia</taxon>
        <taxon>Papilionoidea</taxon>
        <taxon>Nymphalidae</taxon>
        <taxon>Satyrinae</taxon>
        <taxon>Satyrini</taxon>
        <taxon>Parargina</taxon>
        <taxon>Pararge</taxon>
    </lineage>
</organism>
<gene>
    <name evidence="1" type="primary">jg22987</name>
    <name evidence="1" type="ORF">PAEG_LOCUS8393</name>
</gene>
<keyword evidence="2" id="KW-1185">Reference proteome</keyword>
<feature type="non-terminal residue" evidence="1">
    <location>
        <position position="1"/>
    </location>
</feature>
<name>A0A8S4QZY5_9NEOP</name>
<sequence length="66" mass="7493">LFTYHIWAQASSLLGSANSKDPTDCSIESWWGLSILSYNKRDERLNVLIEEPELGPPFSNSRLLII</sequence>
<dbReference type="AlphaFoldDB" id="A0A8S4QZY5"/>
<dbReference type="Proteomes" id="UP000838756">
    <property type="component" value="Unassembled WGS sequence"/>
</dbReference>